<dbReference type="GO" id="GO:0003682">
    <property type="term" value="F:chromatin binding"/>
    <property type="evidence" value="ECO:0007669"/>
    <property type="project" value="TreeGrafter"/>
</dbReference>
<reference evidence="14 15" key="1">
    <citation type="submission" date="2016-05" db="EMBL/GenBank/DDBJ databases">
        <title>Nuclear genome of Blastocystis sp. subtype 1 NandII.</title>
        <authorList>
            <person name="Gentekaki E."/>
            <person name="Curtis B."/>
            <person name="Stairs C."/>
            <person name="Eme L."/>
            <person name="Herman E."/>
            <person name="Klimes V."/>
            <person name="Arias M.C."/>
            <person name="Elias M."/>
            <person name="Hilliou F."/>
            <person name="Klute M."/>
            <person name="Malik S.-B."/>
            <person name="Pightling A."/>
            <person name="Rachubinski R."/>
            <person name="Salas D."/>
            <person name="Schlacht A."/>
            <person name="Suga H."/>
            <person name="Archibald J."/>
            <person name="Ball S.G."/>
            <person name="Clark G."/>
            <person name="Dacks J."/>
            <person name="Van Der Giezen M."/>
            <person name="Tsaousis A."/>
            <person name="Roger A."/>
        </authorList>
    </citation>
    <scope>NUCLEOTIDE SEQUENCE [LARGE SCALE GENOMIC DNA]</scope>
    <source>
        <strain evidence="15">ATCC 50177 / NandII</strain>
    </source>
</reference>
<dbReference type="OrthoDB" id="5857104at2759"/>
<dbReference type="InterPro" id="IPR014001">
    <property type="entry name" value="Helicase_ATP-bd"/>
</dbReference>
<dbReference type="GO" id="GO:0000785">
    <property type="term" value="C:chromatin"/>
    <property type="evidence" value="ECO:0007669"/>
    <property type="project" value="TreeGrafter"/>
</dbReference>
<feature type="region of interest" description="Disordered" evidence="11">
    <location>
        <begin position="1237"/>
        <end position="1258"/>
    </location>
</feature>
<feature type="compositionally biased region" description="Acidic residues" evidence="11">
    <location>
        <begin position="36"/>
        <end position="46"/>
    </location>
</feature>
<evidence type="ECO:0000256" key="7">
    <source>
        <dbReference type="ARBA" id="ARBA00022853"/>
    </source>
</evidence>
<dbReference type="SMART" id="SM00490">
    <property type="entry name" value="HELICc"/>
    <property type="match status" value="1"/>
</dbReference>
<dbReference type="GO" id="GO:0034728">
    <property type="term" value="P:nucleosome organization"/>
    <property type="evidence" value="ECO:0007669"/>
    <property type="project" value="TreeGrafter"/>
</dbReference>
<evidence type="ECO:0000259" key="13">
    <source>
        <dbReference type="PROSITE" id="PS51194"/>
    </source>
</evidence>
<keyword evidence="7" id="KW-0156">Chromatin regulator</keyword>
<comment type="subcellular location">
    <subcellularLocation>
        <location evidence="1">Nucleus</location>
    </subcellularLocation>
</comment>
<dbReference type="CDD" id="cd18793">
    <property type="entry name" value="SF2_C_SNF"/>
    <property type="match status" value="1"/>
</dbReference>
<dbReference type="GO" id="GO:0005524">
    <property type="term" value="F:ATP binding"/>
    <property type="evidence" value="ECO:0007669"/>
    <property type="project" value="UniProtKB-KW"/>
</dbReference>
<evidence type="ECO:0000256" key="10">
    <source>
        <dbReference type="SAM" id="Coils"/>
    </source>
</evidence>
<dbReference type="AlphaFoldDB" id="A0A196SPN7"/>
<dbReference type="STRING" id="478820.A0A196SPN7"/>
<dbReference type="InterPro" id="IPR009057">
    <property type="entry name" value="Homeodomain-like_sf"/>
</dbReference>
<feature type="coiled-coil region" evidence="10">
    <location>
        <begin position="926"/>
        <end position="1059"/>
    </location>
</feature>
<dbReference type="InterPro" id="IPR000330">
    <property type="entry name" value="SNF2_N"/>
</dbReference>
<dbReference type="InterPro" id="IPR001650">
    <property type="entry name" value="Helicase_C-like"/>
</dbReference>
<dbReference type="Gene3D" id="3.40.50.300">
    <property type="entry name" value="P-loop containing nucleotide triphosphate hydrolases"/>
    <property type="match status" value="1"/>
</dbReference>
<keyword evidence="3" id="KW-0547">Nucleotide-binding</keyword>
<dbReference type="Proteomes" id="UP000078348">
    <property type="component" value="Unassembled WGS sequence"/>
</dbReference>
<dbReference type="EMBL" id="LXWW01000017">
    <property type="protein sequence ID" value="OAO17774.1"/>
    <property type="molecule type" value="Genomic_DNA"/>
</dbReference>
<keyword evidence="10" id="KW-0175">Coiled coil</keyword>
<dbReference type="GO" id="GO:0140658">
    <property type="term" value="F:ATP-dependent chromatin remodeler activity"/>
    <property type="evidence" value="ECO:0007669"/>
    <property type="project" value="TreeGrafter"/>
</dbReference>
<feature type="compositionally biased region" description="Polar residues" evidence="11">
    <location>
        <begin position="81"/>
        <end position="93"/>
    </location>
</feature>
<gene>
    <name evidence="14" type="ORF">AV274_0450</name>
</gene>
<feature type="domain" description="Helicase ATP-binding" evidence="12">
    <location>
        <begin position="145"/>
        <end position="311"/>
    </location>
</feature>
<protein>
    <submittedName>
        <fullName evidence="14">Chromatin-remodeling complex ATPase chain</fullName>
    </submittedName>
</protein>
<keyword evidence="9" id="KW-0539">Nucleus</keyword>
<dbReference type="PANTHER" id="PTHR45623:SF49">
    <property type="entry name" value="SWI_SNF-RELATED MATRIX-ASSOCIATED ACTIN-DEPENDENT REGULATOR OF CHROMATIN SUBFAMILY A MEMBER 5"/>
    <property type="match status" value="1"/>
</dbReference>
<proteinExistence type="inferred from homology"/>
<comment type="similarity">
    <text evidence="2">Belongs to the SNF2/RAD54 helicase family. ISWI subfamily.</text>
</comment>
<evidence type="ECO:0000256" key="5">
    <source>
        <dbReference type="ARBA" id="ARBA00022806"/>
    </source>
</evidence>
<evidence type="ECO:0000256" key="6">
    <source>
        <dbReference type="ARBA" id="ARBA00022840"/>
    </source>
</evidence>
<dbReference type="Gene3D" id="1.10.10.60">
    <property type="entry name" value="Homeodomain-like"/>
    <property type="match status" value="2"/>
</dbReference>
<evidence type="ECO:0000259" key="12">
    <source>
        <dbReference type="PROSITE" id="PS51192"/>
    </source>
</evidence>
<dbReference type="GO" id="GO:0005634">
    <property type="term" value="C:nucleus"/>
    <property type="evidence" value="ECO:0007669"/>
    <property type="project" value="UniProtKB-SubCell"/>
</dbReference>
<dbReference type="Gene3D" id="3.40.50.10810">
    <property type="entry name" value="Tandem AAA-ATPase domain"/>
    <property type="match status" value="1"/>
</dbReference>
<evidence type="ECO:0000313" key="15">
    <source>
        <dbReference type="Proteomes" id="UP000078348"/>
    </source>
</evidence>
<evidence type="ECO:0000256" key="3">
    <source>
        <dbReference type="ARBA" id="ARBA00022741"/>
    </source>
</evidence>
<dbReference type="Pfam" id="PF00176">
    <property type="entry name" value="SNF2-rel_dom"/>
    <property type="match status" value="1"/>
</dbReference>
<evidence type="ECO:0000256" key="1">
    <source>
        <dbReference type="ARBA" id="ARBA00004123"/>
    </source>
</evidence>
<keyword evidence="15" id="KW-1185">Reference proteome</keyword>
<keyword evidence="4" id="KW-0378">Hydrolase</keyword>
<keyword evidence="8" id="KW-0238">DNA-binding</keyword>
<dbReference type="GO" id="GO:0042393">
    <property type="term" value="F:histone binding"/>
    <property type="evidence" value="ECO:0007669"/>
    <property type="project" value="TreeGrafter"/>
</dbReference>
<dbReference type="GO" id="GO:0004386">
    <property type="term" value="F:helicase activity"/>
    <property type="evidence" value="ECO:0007669"/>
    <property type="project" value="UniProtKB-KW"/>
</dbReference>
<dbReference type="InterPro" id="IPR049730">
    <property type="entry name" value="SNF2/RAD54-like_C"/>
</dbReference>
<evidence type="ECO:0000313" key="14">
    <source>
        <dbReference type="EMBL" id="OAO17774.1"/>
    </source>
</evidence>
<name>A0A196SPN7_BLAHN</name>
<dbReference type="InterPro" id="IPR015195">
    <property type="entry name" value="SLIDE"/>
</dbReference>
<accession>A0A196SPN7</accession>
<keyword evidence="6" id="KW-0067">ATP-binding</keyword>
<dbReference type="PROSITE" id="PS51192">
    <property type="entry name" value="HELICASE_ATP_BIND_1"/>
    <property type="match status" value="1"/>
</dbReference>
<comment type="caution">
    <text evidence="14">The sequence shown here is derived from an EMBL/GenBank/DDBJ whole genome shotgun (WGS) entry which is preliminary data.</text>
</comment>
<dbReference type="Pfam" id="PF09111">
    <property type="entry name" value="SLIDE"/>
    <property type="match status" value="1"/>
</dbReference>
<evidence type="ECO:0000256" key="2">
    <source>
        <dbReference type="ARBA" id="ARBA00009687"/>
    </source>
</evidence>
<organism evidence="14 15">
    <name type="scientific">Blastocystis sp. subtype 1 (strain ATCC 50177 / NandII)</name>
    <dbReference type="NCBI Taxonomy" id="478820"/>
    <lineage>
        <taxon>Eukaryota</taxon>
        <taxon>Sar</taxon>
        <taxon>Stramenopiles</taxon>
        <taxon>Bigyra</taxon>
        <taxon>Opalozoa</taxon>
        <taxon>Opalinata</taxon>
        <taxon>Blastocystidae</taxon>
        <taxon>Blastocystis</taxon>
    </lineage>
</organism>
<feature type="domain" description="Helicase C-terminal" evidence="13">
    <location>
        <begin position="443"/>
        <end position="594"/>
    </location>
</feature>
<dbReference type="FunFam" id="3.40.50.300:FF:000082">
    <property type="entry name" value="ISWI chromatin remodeling complex ATPase ISW1"/>
    <property type="match status" value="1"/>
</dbReference>
<dbReference type="PANTHER" id="PTHR45623">
    <property type="entry name" value="CHROMODOMAIN-HELICASE-DNA-BINDING PROTEIN 3-RELATED-RELATED"/>
    <property type="match status" value="1"/>
</dbReference>
<dbReference type="GO" id="GO:0003677">
    <property type="term" value="F:DNA binding"/>
    <property type="evidence" value="ECO:0007669"/>
    <property type="project" value="UniProtKB-KW"/>
</dbReference>
<evidence type="ECO:0000256" key="11">
    <source>
        <dbReference type="SAM" id="MobiDB-lite"/>
    </source>
</evidence>
<dbReference type="SUPFAM" id="SSF52540">
    <property type="entry name" value="P-loop containing nucleoside triphosphate hydrolases"/>
    <property type="match status" value="2"/>
</dbReference>
<dbReference type="InterPro" id="IPR027417">
    <property type="entry name" value="P-loop_NTPase"/>
</dbReference>
<dbReference type="SUPFAM" id="SSF46689">
    <property type="entry name" value="Homeodomain-like"/>
    <property type="match status" value="1"/>
</dbReference>
<evidence type="ECO:0000256" key="4">
    <source>
        <dbReference type="ARBA" id="ARBA00022801"/>
    </source>
</evidence>
<feature type="coiled-coil region" evidence="10">
    <location>
        <begin position="671"/>
        <end position="701"/>
    </location>
</feature>
<dbReference type="FunFam" id="3.40.50.10810:FF:000005">
    <property type="entry name" value="Photoperiod-independent early flowering 1"/>
    <property type="match status" value="1"/>
</dbReference>
<feature type="region of interest" description="Disordered" evidence="11">
    <location>
        <begin position="1"/>
        <end position="53"/>
    </location>
</feature>
<feature type="region of interest" description="Disordered" evidence="11">
    <location>
        <begin position="81"/>
        <end position="103"/>
    </location>
</feature>
<dbReference type="InterPro" id="IPR038718">
    <property type="entry name" value="SNF2-like_sf"/>
</dbReference>
<evidence type="ECO:0000256" key="9">
    <source>
        <dbReference type="ARBA" id="ARBA00023242"/>
    </source>
</evidence>
<dbReference type="PROSITE" id="PS51194">
    <property type="entry name" value="HELICASE_CTER"/>
    <property type="match status" value="1"/>
</dbReference>
<dbReference type="Pfam" id="PF00271">
    <property type="entry name" value="Helicase_C"/>
    <property type="match status" value="1"/>
</dbReference>
<keyword evidence="5" id="KW-0347">Helicase</keyword>
<sequence length="1258" mass="144217">MDVEETHSQTEAQSPVAESNEMELDESSEPQSAADASEEEEPDESNPIDLPPSLVEMTTAAKRRAMLRFLSQQGTVFSQFIDSSQKKTPSVRSQGKRRMSMDNSMEDELALSQESEVNMIHLQSQPSCIQGTMRDYQLAALNWLLNQHQLGLNSILADEMGLGKTLETISLLGFLKQYMHNEGPHLILVPKSTLGNWMNEMARFCPSLKCFRFYGTKEERVELVRRLRQEPRDWNVLLTTYEMAVIEKGPLGRIAWKYVIVDEAHRVKNENSKLSTVLRRFSVENRLLLTGTPLQNNLHELWSLLNFLMPEVFGSSDTFHSLFNLEDEASVADKEKMIRQLHQVLTPFMLRRLKADVERSLPPKIETILYVGMSALQKELYKKVLVNDFDTLVNSRGERSALMNLLVQLRKVAGHPYLFDGVEDRSLDPMGEHVITNCGKMVLLDKLLKRLKEKGSRVLLFSQMTRILDILEDYCVIRGFEYCRIDGQTDGEEREASIEEFNREGSSKFVFLLSTRAGGLGINLATADTVILYDSDWNPQMDLQAEDRAHRIGQKKTVNVYRLVTQGTVEEMIVERAQMKLRLDTLIIQQGRLREKANLSKEDMLEMIRHGANEVFVSTENGIEDEAIDEILAKGKERTAALAKSIDKALPSDEQLLNFKVDHTSIRVFDGVDYQAKKKEKEQQLKQLMLQEMEVEQTRRKRKTMNYAELAKEEAPQHKPMHVVRLPFMQPFQFFNKARIEELAALAEKNAKDPAYPRSNGKWLTDEEDTELRRLLHEGFYQWRKSDMHAFVQASVDFGPTAYGQIAAVVGMSEADVRAYADVFWKRGPAELPGFEKILERMEKSRTRRAEIQSYRELAAQKVCSYANPFAMELAGWRPQLFSYDGDVFLVCCIARFGWGQWARVRRAIAEAPHLMYDMYLRTRSEEELMRRCETLMKALKKERGEQSAKREAVKKELEKERATLLKELGSVLTESERLGKALEEARGEVAALQASLREVKTEQQKTAKLAQKQAKLAERQAERQAKRVERQAVLEQKQAEKLAQLEQKQKQKAEAKEMTLRGLQLPEEAVLKLVPLLEQLRRSVRGRLGDVHTYALRLLPDLPRAVVRDTVTLVTLKNTAKGTVGLRSELVDREKGCVDLSKEMEVSARVREECEKASKEPAGEMMDLRETNRKEEERLNGAWQKVMQRIIESGSIANSVLFSQATKEELKCDDRDLRALAKKHLQRKRATWVLKPEKTSVKRPAEEADMESKKQNA</sequence>
<evidence type="ECO:0000256" key="8">
    <source>
        <dbReference type="ARBA" id="ARBA00023125"/>
    </source>
</evidence>
<dbReference type="SMART" id="SM00487">
    <property type="entry name" value="DEXDc"/>
    <property type="match status" value="1"/>
</dbReference>
<dbReference type="GO" id="GO:0016887">
    <property type="term" value="F:ATP hydrolysis activity"/>
    <property type="evidence" value="ECO:0007669"/>
    <property type="project" value="TreeGrafter"/>
</dbReference>